<dbReference type="InterPro" id="IPR044974">
    <property type="entry name" value="Disease_R_plants"/>
</dbReference>
<dbReference type="InterPro" id="IPR003593">
    <property type="entry name" value="AAA+_ATPase"/>
</dbReference>
<evidence type="ECO:0000313" key="6">
    <source>
        <dbReference type="Proteomes" id="UP001428341"/>
    </source>
</evidence>
<dbReference type="InterPro" id="IPR036388">
    <property type="entry name" value="WH-like_DNA-bd_sf"/>
</dbReference>
<gene>
    <name evidence="5" type="ORF">WN944_021682</name>
</gene>
<comment type="caution">
    <text evidence="5">The sequence shown here is derived from an EMBL/GenBank/DDBJ whole genome shotgun (WGS) entry which is preliminary data.</text>
</comment>
<dbReference type="AlphaFoldDB" id="A0AAP0N075"/>
<evidence type="ECO:0000313" key="5">
    <source>
        <dbReference type="EMBL" id="KAK9228727.1"/>
    </source>
</evidence>
<dbReference type="Pfam" id="PF00931">
    <property type="entry name" value="NB-ARC"/>
    <property type="match status" value="1"/>
</dbReference>
<keyword evidence="1" id="KW-0677">Repeat</keyword>
<evidence type="ECO:0000256" key="1">
    <source>
        <dbReference type="ARBA" id="ARBA00022737"/>
    </source>
</evidence>
<dbReference type="PRINTS" id="PR00364">
    <property type="entry name" value="DISEASERSIST"/>
</dbReference>
<name>A0AAP0N075_9ROSI</name>
<dbReference type="SMART" id="SM00382">
    <property type="entry name" value="AAA"/>
    <property type="match status" value="1"/>
</dbReference>
<protein>
    <recommendedName>
        <fullName evidence="4">AAA+ ATPase domain-containing protein</fullName>
    </recommendedName>
</protein>
<dbReference type="Gene3D" id="1.10.8.430">
    <property type="entry name" value="Helical domain of apoptotic protease-activating factors"/>
    <property type="match status" value="1"/>
</dbReference>
<dbReference type="GO" id="GO:0098542">
    <property type="term" value="P:defense response to other organism"/>
    <property type="evidence" value="ECO:0007669"/>
    <property type="project" value="TreeGrafter"/>
</dbReference>
<dbReference type="InterPro" id="IPR042197">
    <property type="entry name" value="Apaf_helical"/>
</dbReference>
<sequence length="277" mass="31213">MSLPIISIVGTGGIGKTTLARLVFNEVKVDAHFDKRIWVCFSDPVDEIRVAKAILESFRDVVPAVAAFDTLLRHIEKSVKGKKFLLVLDDVWSGNPTKWEELVSTLKFGSPESRILVTTRKEDVAKMMRTTSMILLGKLPDNDCWSLFSQIAFSGRTTEECQKLTDIGRMIADKCNGLPLAAKTSGSLLSLKTTMEQWKTVLDSEIWKVEDVEKGLLPPLVISYFDLPSIVRRCFSYCAIFPKGYEINKDHLIKLWMAQGYLKTPQKHKEVETSEVP</sequence>
<dbReference type="Pfam" id="PF23559">
    <property type="entry name" value="WHD_DRP"/>
    <property type="match status" value="1"/>
</dbReference>
<dbReference type="EMBL" id="JBCGBO010000001">
    <property type="protein sequence ID" value="KAK9228727.1"/>
    <property type="molecule type" value="Genomic_DNA"/>
</dbReference>
<keyword evidence="6" id="KW-1185">Reference proteome</keyword>
<dbReference type="InterPro" id="IPR027417">
    <property type="entry name" value="P-loop_NTPase"/>
</dbReference>
<dbReference type="PANTHER" id="PTHR23155">
    <property type="entry name" value="DISEASE RESISTANCE PROTEIN RP"/>
    <property type="match status" value="1"/>
</dbReference>
<dbReference type="Gene3D" id="3.40.50.300">
    <property type="entry name" value="P-loop containing nucleotide triphosphate hydrolases"/>
    <property type="match status" value="1"/>
</dbReference>
<keyword evidence="3" id="KW-0520">NAD</keyword>
<reference evidence="5 6" key="1">
    <citation type="submission" date="2024-05" db="EMBL/GenBank/DDBJ databases">
        <title>Haplotype-resolved chromosome-level genome assembly of Huyou (Citrus changshanensis).</title>
        <authorList>
            <person name="Miao C."/>
            <person name="Chen W."/>
            <person name="Wu Y."/>
            <person name="Wang L."/>
            <person name="Zhao S."/>
            <person name="Grierson D."/>
            <person name="Xu C."/>
            <person name="Chen K."/>
        </authorList>
    </citation>
    <scope>NUCLEOTIDE SEQUENCE [LARGE SCALE GENOMIC DNA]</scope>
    <source>
        <strain evidence="5">01-14</strain>
        <tissue evidence="5">Leaf</tissue>
    </source>
</reference>
<organism evidence="5 6">
    <name type="scientific">Citrus x changshan-huyou</name>
    <dbReference type="NCBI Taxonomy" id="2935761"/>
    <lineage>
        <taxon>Eukaryota</taxon>
        <taxon>Viridiplantae</taxon>
        <taxon>Streptophyta</taxon>
        <taxon>Embryophyta</taxon>
        <taxon>Tracheophyta</taxon>
        <taxon>Spermatophyta</taxon>
        <taxon>Magnoliopsida</taxon>
        <taxon>eudicotyledons</taxon>
        <taxon>Gunneridae</taxon>
        <taxon>Pentapetalae</taxon>
        <taxon>rosids</taxon>
        <taxon>malvids</taxon>
        <taxon>Sapindales</taxon>
        <taxon>Rutaceae</taxon>
        <taxon>Aurantioideae</taxon>
        <taxon>Citrus</taxon>
    </lineage>
</organism>
<keyword evidence="2" id="KW-0611">Plant defense</keyword>
<dbReference type="InterPro" id="IPR002182">
    <property type="entry name" value="NB-ARC"/>
</dbReference>
<evidence type="ECO:0000259" key="4">
    <source>
        <dbReference type="SMART" id="SM00382"/>
    </source>
</evidence>
<dbReference type="SUPFAM" id="SSF52540">
    <property type="entry name" value="P-loop containing nucleoside triphosphate hydrolases"/>
    <property type="match status" value="1"/>
</dbReference>
<evidence type="ECO:0000256" key="3">
    <source>
        <dbReference type="ARBA" id="ARBA00023027"/>
    </source>
</evidence>
<evidence type="ECO:0000256" key="2">
    <source>
        <dbReference type="ARBA" id="ARBA00022821"/>
    </source>
</evidence>
<dbReference type="GO" id="GO:0043531">
    <property type="term" value="F:ADP binding"/>
    <property type="evidence" value="ECO:0007669"/>
    <property type="project" value="InterPro"/>
</dbReference>
<dbReference type="InterPro" id="IPR058922">
    <property type="entry name" value="WHD_DRP"/>
</dbReference>
<accession>A0AAP0N075</accession>
<dbReference type="Proteomes" id="UP001428341">
    <property type="component" value="Unassembled WGS sequence"/>
</dbReference>
<feature type="domain" description="AAA+ ATPase" evidence="4">
    <location>
        <begin position="2"/>
        <end position="140"/>
    </location>
</feature>
<proteinExistence type="predicted"/>
<dbReference type="Gene3D" id="1.10.10.10">
    <property type="entry name" value="Winged helix-like DNA-binding domain superfamily/Winged helix DNA-binding domain"/>
    <property type="match status" value="1"/>
</dbReference>
<dbReference type="PANTHER" id="PTHR23155:SF1156">
    <property type="entry name" value="LEUCINE-RICH REPEAT AND WD REPEAT-CONTAINING PROTEIN 1"/>
    <property type="match status" value="1"/>
</dbReference>